<name>A0AAD5BFW7_9ASCO</name>
<evidence type="ECO:0000256" key="4">
    <source>
        <dbReference type="ARBA" id="ARBA00022763"/>
    </source>
</evidence>
<feature type="compositionally biased region" description="Acidic residues" evidence="10">
    <location>
        <begin position="1054"/>
        <end position="1069"/>
    </location>
</feature>
<organism evidence="12 13">
    <name type="scientific">Candida theae</name>
    <dbReference type="NCBI Taxonomy" id="1198502"/>
    <lineage>
        <taxon>Eukaryota</taxon>
        <taxon>Fungi</taxon>
        <taxon>Dikarya</taxon>
        <taxon>Ascomycota</taxon>
        <taxon>Saccharomycotina</taxon>
        <taxon>Pichiomycetes</taxon>
        <taxon>Debaryomycetaceae</taxon>
        <taxon>Candida/Lodderomyces clade</taxon>
        <taxon>Candida</taxon>
    </lineage>
</organism>
<feature type="compositionally biased region" description="Acidic residues" evidence="10">
    <location>
        <begin position="1"/>
        <end position="32"/>
    </location>
</feature>
<dbReference type="InterPro" id="IPR006906">
    <property type="entry name" value="Timeless_N"/>
</dbReference>
<dbReference type="GO" id="GO:0003677">
    <property type="term" value="F:DNA binding"/>
    <property type="evidence" value="ECO:0007669"/>
    <property type="project" value="TreeGrafter"/>
</dbReference>
<keyword evidence="8" id="KW-0469">Meiosis</keyword>
<proteinExistence type="inferred from homology"/>
<feature type="compositionally biased region" description="Basic and acidic residues" evidence="10">
    <location>
        <begin position="1117"/>
        <end position="1126"/>
    </location>
</feature>
<dbReference type="EMBL" id="JAIHNG010000116">
    <property type="protein sequence ID" value="KAI5958671.1"/>
    <property type="molecule type" value="Genomic_DNA"/>
</dbReference>
<protein>
    <recommendedName>
        <fullName evidence="3">Topoisomerase 1-associated factor 1</fullName>
    </recommendedName>
</protein>
<evidence type="ECO:0000256" key="9">
    <source>
        <dbReference type="ARBA" id="ARBA00023306"/>
    </source>
</evidence>
<feature type="region of interest" description="Disordered" evidence="10">
    <location>
        <begin position="1"/>
        <end position="76"/>
    </location>
</feature>
<evidence type="ECO:0000259" key="11">
    <source>
        <dbReference type="Pfam" id="PF04821"/>
    </source>
</evidence>
<dbReference type="GO" id="GO:0000076">
    <property type="term" value="P:DNA replication checkpoint signaling"/>
    <property type="evidence" value="ECO:0007669"/>
    <property type="project" value="TreeGrafter"/>
</dbReference>
<keyword evidence="5" id="KW-0236">DNA replication inhibitor</keyword>
<dbReference type="PANTHER" id="PTHR22940">
    <property type="entry name" value="TIMEOUT/TIMELESS-2"/>
    <property type="match status" value="1"/>
</dbReference>
<feature type="region of interest" description="Disordered" evidence="10">
    <location>
        <begin position="1050"/>
        <end position="1151"/>
    </location>
</feature>
<sequence length="1151" mass="131616">MSDVESGSDVENYYDAEELDDFIDYSDEEVTEIEPSNASRSHAGHSINTPLEIDNRTDSEGEEEEEEEEEDKIKSLTTRLKPNETHTQKLLRAHIAILVSALGGIDHTSEVKPPPYKLGHDALACLKDIKRWIRAVDEKQNNYEVALACAECGLIQNDIIVILCQWEQKMARKENIKNKTSMEKIMLSCLEILVLLTWPVDFDKNLSENQKLLYANIRKIHVSYKKHILTFNNGQLLKAVIRLVLPVLQKSKIEREPRENQILRLVLYLIRNVLAIEPVASSVSSKSRNTIVASADLPSGVTQDDISINNVLKVFKKNKVLSLLLTISGSINVEFDKDLFGEVTLECVYLMIKGIEAKDVLVRLPPTTQARSTGNVSIDASAPVAPSTSTVGMQLSDLLATEAKKKQAQTSKIATRHGKFGTLLSIRSSDATSYVVSGEEALADTDGTLDKLDKSKTWKTPNHFKYDSDDFVKTSTPIYLTGPGRQILHDFVDEFLSGGCFNNLIEVMASKLTSQSEYSTVDELSNASYFYTIAWFLNYKREQILLNNTTSFDFGSVRAALSEVNFILIVTYFRDSFAKKSWNSLHVAMICFKELLQISNSIFGKKRSTNETDEDDTQYEIDRELAEGIIRKLFSFNDFLNILVLIPQSAFKHSPRFLKQSIHVITIILKSFESFAREDLQLYVQTKRKQSRQNRKRINELNRDTDAKLSAAIYDSDDEAIAENIREVTRERRLNFQATEVRFFHQAIVTAYIEYLWRFQDLNDEDIKMCLSYFHKLFVVRKDYNGLFRLDFMQMIHKLKNHLPRSSSIRLKVEEFIYYFMKKFKLALGRFPNIVEVLFPRIEESSYKCYLSTGELYEKEDLLERKFEKKFQQQEEETDKTYRGDDDDAEEGEADIAFELEANPNSSRQNGIELDQLDELEAQLNSEHRPRSKNLERGKAHKRKSKSKNSAAKVRDTPRAQRRGIPAGLLEESQPTRSAEFVHDSDDDSDDERHQEFFAREERLRKLLNEIGSITNNEKLEEFKKVWSVYSKNGDKSVSDVVNSAVEKVSLFVQDDDDDVEEEEDEDNAGSDKSSQTSILGKNNGENGISHESEAESYSQSAQESEHTSDTSDVESDTIKRARVDDDHNDEQAQPIPARKKRLVISDDEDY</sequence>
<dbReference type="GO" id="GO:0043111">
    <property type="term" value="P:replication fork arrest"/>
    <property type="evidence" value="ECO:0007669"/>
    <property type="project" value="TreeGrafter"/>
</dbReference>
<dbReference type="GO" id="GO:0051321">
    <property type="term" value="P:meiotic cell cycle"/>
    <property type="evidence" value="ECO:0007669"/>
    <property type="project" value="UniProtKB-KW"/>
</dbReference>
<dbReference type="GeneID" id="76150575"/>
<dbReference type="Pfam" id="PF04821">
    <property type="entry name" value="TIMELESS"/>
    <property type="match status" value="1"/>
</dbReference>
<evidence type="ECO:0000313" key="12">
    <source>
        <dbReference type="EMBL" id="KAI5958671.1"/>
    </source>
</evidence>
<evidence type="ECO:0000256" key="5">
    <source>
        <dbReference type="ARBA" id="ARBA00022880"/>
    </source>
</evidence>
<feature type="compositionally biased region" description="Basic and acidic residues" evidence="10">
    <location>
        <begin position="926"/>
        <end position="938"/>
    </location>
</feature>
<evidence type="ECO:0000256" key="6">
    <source>
        <dbReference type="ARBA" id="ARBA00023204"/>
    </source>
</evidence>
<dbReference type="GO" id="GO:0031298">
    <property type="term" value="C:replication fork protection complex"/>
    <property type="evidence" value="ECO:0007669"/>
    <property type="project" value="TreeGrafter"/>
</dbReference>
<comment type="caution">
    <text evidence="12">The sequence shown here is derived from an EMBL/GenBank/DDBJ whole genome shotgun (WGS) entry which is preliminary data.</text>
</comment>
<keyword evidence="13" id="KW-1185">Reference proteome</keyword>
<comment type="subcellular location">
    <subcellularLocation>
        <location evidence="1">Nucleus</location>
    </subcellularLocation>
</comment>
<accession>A0AAD5BFW7</accession>
<dbReference type="GO" id="GO:0006281">
    <property type="term" value="P:DNA repair"/>
    <property type="evidence" value="ECO:0007669"/>
    <property type="project" value="UniProtKB-KW"/>
</dbReference>
<dbReference type="RefSeq" id="XP_051609118.1">
    <property type="nucleotide sequence ID" value="XM_051751838.1"/>
</dbReference>
<evidence type="ECO:0000313" key="13">
    <source>
        <dbReference type="Proteomes" id="UP001204833"/>
    </source>
</evidence>
<dbReference type="PANTHER" id="PTHR22940:SF4">
    <property type="entry name" value="PROTEIN TIMELESS HOMOLOG"/>
    <property type="match status" value="1"/>
</dbReference>
<feature type="compositionally biased region" description="Polar residues" evidence="10">
    <location>
        <begin position="1071"/>
        <end position="1087"/>
    </location>
</feature>
<keyword evidence="7" id="KW-0539">Nucleus</keyword>
<feature type="compositionally biased region" description="Acidic residues" evidence="10">
    <location>
        <begin position="60"/>
        <end position="70"/>
    </location>
</feature>
<gene>
    <name evidence="12" type="ORF">KGF57_002516</name>
</gene>
<reference evidence="12 13" key="1">
    <citation type="journal article" date="2022" name="DNA Res.">
        <title>Genome analysis of five recently described species of the CUG-Ser clade uncovers Candida theae as a new hybrid lineage with pathogenic potential in the Candida parapsilosis species complex.</title>
        <authorList>
            <person name="Mixao V."/>
            <person name="Del Olmo V."/>
            <person name="Hegedusova E."/>
            <person name="Saus E."/>
            <person name="Pryszcz L."/>
            <person name="Cillingova A."/>
            <person name="Nosek J."/>
            <person name="Gabaldon T."/>
        </authorList>
    </citation>
    <scope>NUCLEOTIDE SEQUENCE [LARGE SCALE GENOMIC DNA]</scope>
    <source>
        <strain evidence="12 13">CBS 12239</strain>
    </source>
</reference>
<evidence type="ECO:0000256" key="1">
    <source>
        <dbReference type="ARBA" id="ARBA00004123"/>
    </source>
</evidence>
<keyword evidence="4" id="KW-0227">DNA damage</keyword>
<dbReference type="Proteomes" id="UP001204833">
    <property type="component" value="Unassembled WGS sequence"/>
</dbReference>
<evidence type="ECO:0000256" key="7">
    <source>
        <dbReference type="ARBA" id="ARBA00023242"/>
    </source>
</evidence>
<evidence type="ECO:0000256" key="10">
    <source>
        <dbReference type="SAM" id="MobiDB-lite"/>
    </source>
</evidence>
<evidence type="ECO:0000256" key="3">
    <source>
        <dbReference type="ARBA" id="ARBA00021529"/>
    </source>
</evidence>
<comment type="similarity">
    <text evidence="2">Belongs to the timeless family.</text>
</comment>
<dbReference type="InterPro" id="IPR044998">
    <property type="entry name" value="Timeless"/>
</dbReference>
<keyword evidence="9" id="KW-0131">Cell cycle</keyword>
<evidence type="ECO:0000256" key="2">
    <source>
        <dbReference type="ARBA" id="ARBA00008174"/>
    </source>
</evidence>
<evidence type="ECO:0000256" key="8">
    <source>
        <dbReference type="ARBA" id="ARBA00023254"/>
    </source>
</evidence>
<feature type="region of interest" description="Disordered" evidence="10">
    <location>
        <begin position="924"/>
        <end position="996"/>
    </location>
</feature>
<keyword evidence="6" id="KW-0234">DNA repair</keyword>
<feature type="domain" description="Timeless N-terminal" evidence="11">
    <location>
        <begin position="115"/>
        <end position="426"/>
    </location>
</feature>
<dbReference type="AlphaFoldDB" id="A0AAD5BFW7"/>